<protein>
    <submittedName>
        <fullName evidence="1">Uncharacterized protein</fullName>
    </submittedName>
</protein>
<dbReference type="RefSeq" id="WP_146891169.1">
    <property type="nucleotide sequence ID" value="NZ_BJXB01000045.1"/>
</dbReference>
<reference evidence="1 2" key="1">
    <citation type="submission" date="2019-07" db="EMBL/GenBank/DDBJ databases">
        <title>Whole genome shotgun sequence of Deinococcus cellulosilyticus NBRC 106333.</title>
        <authorList>
            <person name="Hosoyama A."/>
            <person name="Uohara A."/>
            <person name="Ohji S."/>
            <person name="Ichikawa N."/>
        </authorList>
    </citation>
    <scope>NUCLEOTIDE SEQUENCE [LARGE SCALE GENOMIC DNA]</scope>
    <source>
        <strain evidence="1 2">NBRC 106333</strain>
    </source>
</reference>
<comment type="caution">
    <text evidence="1">The sequence shown here is derived from an EMBL/GenBank/DDBJ whole genome shotgun (WGS) entry which is preliminary data.</text>
</comment>
<evidence type="ECO:0000313" key="1">
    <source>
        <dbReference type="EMBL" id="GEM49833.1"/>
    </source>
</evidence>
<accession>A0A511NAJ2</accession>
<keyword evidence="2" id="KW-1185">Reference proteome</keyword>
<proteinExistence type="predicted"/>
<name>A0A511NAJ2_DEIC1</name>
<evidence type="ECO:0000313" key="2">
    <source>
        <dbReference type="Proteomes" id="UP000321306"/>
    </source>
</evidence>
<gene>
    <name evidence="1" type="ORF">DC3_54680</name>
</gene>
<organism evidence="1 2">
    <name type="scientific">Deinococcus cellulosilyticus (strain DSM 18568 / NBRC 106333 / KACC 11606 / 5516J-15)</name>
    <dbReference type="NCBI Taxonomy" id="1223518"/>
    <lineage>
        <taxon>Bacteria</taxon>
        <taxon>Thermotogati</taxon>
        <taxon>Deinococcota</taxon>
        <taxon>Deinococci</taxon>
        <taxon>Deinococcales</taxon>
        <taxon>Deinococcaceae</taxon>
        <taxon>Deinococcus</taxon>
    </lineage>
</organism>
<dbReference type="Proteomes" id="UP000321306">
    <property type="component" value="Unassembled WGS sequence"/>
</dbReference>
<sequence>MNKNPQDLQEAIITPAVWDDVFLTARRQCTVPQLIQALMDLPEDPKRDCRIIDCEFYLLNSALEHGHITKSERDARAALLFNQLEKLSDERMAQGIRIGYELVLADRRDLKRVVEFCEGLREKIRPYGVYFTDAWARGIADLGLAGAHISLCNTERAEMLLRRAQDSFVVLEDQQSIARIEFQKVRLEFMVGRYAQTIQKGLEFSRKYATVNEDLCDCVKDYIFWASVLIGDRVSSMFRDQAYEIFTYQTQSVPEDAPNPFVGKIFGLCRTTYALMDALQANLPLSRNPKTRRETLIPLVDRVLREADNIEADEMGNFLAALFSGIALAYTGDAKGLKKLLDLDMPFIEHSSILRSMWSVCVLEASMLLPDEDLPESIDFHLAQLDAVATLEDSACKVLIHFMKNVAPHALQLGALRTQKWVFREACKGMLIVAEHGINILGTVQKKLEGYPKKHLCRAQMILDVLRGTPVTDSRFAAATAHAEFVNAHGIERVVFMAVLDHLSTRLATRQQVL</sequence>
<dbReference type="EMBL" id="BJXB01000045">
    <property type="protein sequence ID" value="GEM49833.1"/>
    <property type="molecule type" value="Genomic_DNA"/>
</dbReference>
<dbReference type="AlphaFoldDB" id="A0A511NAJ2"/>